<dbReference type="InterPro" id="IPR001045">
    <property type="entry name" value="Spermi_synthase"/>
</dbReference>
<dbReference type="EMBL" id="MXAV01000003">
    <property type="protein sequence ID" value="PKY12189.1"/>
    <property type="molecule type" value="Genomic_DNA"/>
</dbReference>
<dbReference type="SUPFAM" id="SSF53335">
    <property type="entry name" value="S-adenosyl-L-methionine-dependent methyltransferases"/>
    <property type="match status" value="1"/>
</dbReference>
<dbReference type="NCBIfam" id="NF002010">
    <property type="entry name" value="PRK00811.1"/>
    <property type="match status" value="1"/>
</dbReference>
<evidence type="ECO:0000259" key="9">
    <source>
        <dbReference type="PROSITE" id="PS51006"/>
    </source>
</evidence>
<dbReference type="GO" id="GO:0004766">
    <property type="term" value="F:spermidine synthase activity"/>
    <property type="evidence" value="ECO:0007669"/>
    <property type="project" value="UniProtKB-UniRule"/>
</dbReference>
<comment type="function">
    <text evidence="5">Catalyzes the irreversible transfer of a propylamine group from the amino donor S-adenosylmethioninamine (decarboxy-AdoMet) to putrescine (1,4-diaminobutane) to yield spermidine.</text>
</comment>
<dbReference type="InParanoid" id="A0A2I1DQS8"/>
<dbReference type="Gene3D" id="2.30.140.10">
    <property type="entry name" value="Spermidine synthase, tetramerisation domain"/>
    <property type="match status" value="1"/>
</dbReference>
<keyword evidence="3 5" id="KW-0745">Spermidine biosynthesis</keyword>
<dbReference type="InterPro" id="IPR035246">
    <property type="entry name" value="Spermidine_synt_N"/>
</dbReference>
<comment type="catalytic activity">
    <reaction evidence="5 8">
        <text>S-adenosyl 3-(methylsulfanyl)propylamine + putrescine = S-methyl-5'-thioadenosine + spermidine + H(+)</text>
        <dbReference type="Rhea" id="RHEA:12721"/>
        <dbReference type="ChEBI" id="CHEBI:15378"/>
        <dbReference type="ChEBI" id="CHEBI:17509"/>
        <dbReference type="ChEBI" id="CHEBI:57443"/>
        <dbReference type="ChEBI" id="CHEBI:57834"/>
        <dbReference type="ChEBI" id="CHEBI:326268"/>
        <dbReference type="EC" id="2.5.1.16"/>
    </reaction>
</comment>
<comment type="pathway">
    <text evidence="5">Amine and polyamine biosynthesis; spermidine biosynthesis; spermidine from putrescine: step 1/1.</text>
</comment>
<gene>
    <name evidence="5" type="primary">speE</name>
    <name evidence="10" type="ORF">B1757_00495</name>
</gene>
<sequence>MSTELWYTERYEEHGASLSLKVREVLHREQSPYQTIEIFETEHFGTLMTLDGLVMVTDRDNYLYHEMMSHPALFIHPAPKRVLIIGGGDCGTLREVLRHPEVEEATQVELDERVTRVAERFFPELCEKNHDPRAHFHFTDGIAWIQKADAGRYDVIIVDSTDPVGPAAGLFATEFYAACHHALAEKGVLVAQSESPLLHADLIRQCQSRMSEAGFDAVNSVYFPQFCYPSGWWSGTLGRKGLSMEAFRADDAKAFSGTRYYHANMQQAAQVAPAFLLG</sequence>
<dbReference type="GO" id="GO:0005829">
    <property type="term" value="C:cytosol"/>
    <property type="evidence" value="ECO:0007669"/>
    <property type="project" value="TreeGrafter"/>
</dbReference>
<dbReference type="InterPro" id="IPR029063">
    <property type="entry name" value="SAM-dependent_MTases_sf"/>
</dbReference>
<dbReference type="PANTHER" id="PTHR11558">
    <property type="entry name" value="SPERMIDINE/SPERMINE SYNTHASE"/>
    <property type="match status" value="1"/>
</dbReference>
<dbReference type="EC" id="2.5.1.16" evidence="5"/>
<dbReference type="Proteomes" id="UP000234329">
    <property type="component" value="Unassembled WGS sequence"/>
</dbReference>
<dbReference type="InterPro" id="IPR030373">
    <property type="entry name" value="PABS_CS"/>
</dbReference>
<organism evidence="10 11">
    <name type="scientific">Acidithiobacillus marinus</name>
    <dbReference type="NCBI Taxonomy" id="187490"/>
    <lineage>
        <taxon>Bacteria</taxon>
        <taxon>Pseudomonadati</taxon>
        <taxon>Pseudomonadota</taxon>
        <taxon>Acidithiobacillia</taxon>
        <taxon>Acidithiobacillales</taxon>
        <taxon>Acidithiobacillaceae</taxon>
        <taxon>Acidithiobacillus</taxon>
    </lineage>
</organism>
<dbReference type="OrthoDB" id="5287969at2"/>
<evidence type="ECO:0000256" key="7">
    <source>
        <dbReference type="RuleBase" id="RU003836"/>
    </source>
</evidence>
<dbReference type="InterPro" id="IPR037163">
    <property type="entry name" value="Spermidine_synt_N_sf"/>
</dbReference>
<reference evidence="10 11" key="1">
    <citation type="submission" date="2017-03" db="EMBL/GenBank/DDBJ databases">
        <title>Draft genime sequence of the acidophilic sulfur-oxidizing bacterium Acidithiobacillus sp. SH, isolated from seawater.</title>
        <authorList>
            <person name="Sharmin S."/>
            <person name="Tokuhisa M."/>
            <person name="Kanao T."/>
            <person name="Kamimura K."/>
        </authorList>
    </citation>
    <scope>NUCLEOTIDE SEQUENCE [LARGE SCALE GENOMIC DNA]</scope>
    <source>
        <strain evidence="10 11">SH</strain>
    </source>
</reference>
<comment type="subunit">
    <text evidence="5">Homodimer or homotetramer.</text>
</comment>
<evidence type="ECO:0000256" key="6">
    <source>
        <dbReference type="PROSITE-ProRule" id="PRU00354"/>
    </source>
</evidence>
<evidence type="ECO:0000313" key="10">
    <source>
        <dbReference type="EMBL" id="PKY12189.1"/>
    </source>
</evidence>
<feature type="binding site" evidence="5">
    <location>
        <position position="166"/>
    </location>
    <ligand>
        <name>S-methyl-5'-thioadenosine</name>
        <dbReference type="ChEBI" id="CHEBI:17509"/>
    </ligand>
</feature>
<comment type="caution">
    <text evidence="10">The sequence shown here is derived from an EMBL/GenBank/DDBJ whole genome shotgun (WGS) entry which is preliminary data.</text>
</comment>
<evidence type="ECO:0000256" key="8">
    <source>
        <dbReference type="RuleBase" id="RU003837"/>
    </source>
</evidence>
<dbReference type="PROSITE" id="PS01330">
    <property type="entry name" value="PABS_1"/>
    <property type="match status" value="1"/>
</dbReference>
<feature type="active site" description="Proton acceptor" evidence="5 6">
    <location>
        <position position="159"/>
    </location>
</feature>
<name>A0A2I1DQS8_9PROT</name>
<dbReference type="UniPathway" id="UPA00248">
    <property type="reaction ID" value="UER00314"/>
</dbReference>
<feature type="binding site" evidence="5">
    <location>
        <position position="65"/>
    </location>
    <ligand>
        <name>spermidine</name>
        <dbReference type="ChEBI" id="CHEBI:57834"/>
    </ligand>
</feature>
<feature type="binding site" evidence="5">
    <location>
        <position position="89"/>
    </location>
    <ligand>
        <name>spermidine</name>
        <dbReference type="ChEBI" id="CHEBI:57834"/>
    </ligand>
</feature>
<evidence type="ECO:0000256" key="5">
    <source>
        <dbReference type="HAMAP-Rule" id="MF_00198"/>
    </source>
</evidence>
<proteinExistence type="inferred from homology"/>
<feature type="binding site" evidence="5">
    <location>
        <begin position="140"/>
        <end position="141"/>
    </location>
    <ligand>
        <name>S-methyl-5'-thioadenosine</name>
        <dbReference type="ChEBI" id="CHEBI:17509"/>
    </ligand>
</feature>
<protein>
    <recommendedName>
        <fullName evidence="5">Polyamine aminopropyltransferase</fullName>
    </recommendedName>
    <alternativeName>
        <fullName evidence="5">Putrescine aminopropyltransferase</fullName>
        <shortName evidence="5">PAPT</shortName>
    </alternativeName>
    <alternativeName>
        <fullName evidence="5">Spermidine synthase</fullName>
        <shortName evidence="5">SPDS</shortName>
        <shortName evidence="5">SPDSY</shortName>
        <ecNumber evidence="5">2.5.1.16</ecNumber>
    </alternativeName>
</protein>
<evidence type="ECO:0000256" key="2">
    <source>
        <dbReference type="ARBA" id="ARBA00022679"/>
    </source>
</evidence>
<dbReference type="PROSITE" id="PS51006">
    <property type="entry name" value="PABS_2"/>
    <property type="match status" value="1"/>
</dbReference>
<dbReference type="Pfam" id="PF01564">
    <property type="entry name" value="Spermine_synth"/>
    <property type="match status" value="1"/>
</dbReference>
<keyword evidence="2 5" id="KW-0808">Transferase</keyword>
<keyword evidence="11" id="KW-1185">Reference proteome</keyword>
<accession>A0A2I1DQS8</accession>
<dbReference type="GO" id="GO:0008295">
    <property type="term" value="P:spermidine biosynthetic process"/>
    <property type="evidence" value="ECO:0007669"/>
    <property type="project" value="UniProtKB-UniRule"/>
</dbReference>
<dbReference type="AlphaFoldDB" id="A0A2I1DQS8"/>
<feature type="domain" description="PABS" evidence="9">
    <location>
        <begin position="4"/>
        <end position="240"/>
    </location>
</feature>
<comment type="similarity">
    <text evidence="1 5 7">Belongs to the spermidine/spermine synthase family.</text>
</comment>
<evidence type="ECO:0000256" key="4">
    <source>
        <dbReference type="ARBA" id="ARBA00023115"/>
    </source>
</evidence>
<evidence type="ECO:0000256" key="1">
    <source>
        <dbReference type="ARBA" id="ARBA00007867"/>
    </source>
</evidence>
<feature type="binding site" evidence="5">
    <location>
        <begin position="159"/>
        <end position="162"/>
    </location>
    <ligand>
        <name>spermidine</name>
        <dbReference type="ChEBI" id="CHEBI:57834"/>
    </ligand>
</feature>
<evidence type="ECO:0000256" key="3">
    <source>
        <dbReference type="ARBA" id="ARBA00023066"/>
    </source>
</evidence>
<evidence type="ECO:0000313" key="11">
    <source>
        <dbReference type="Proteomes" id="UP000234329"/>
    </source>
</evidence>
<dbReference type="PANTHER" id="PTHR11558:SF11">
    <property type="entry name" value="SPERMIDINE SYNTHASE"/>
    <property type="match status" value="1"/>
</dbReference>
<dbReference type="Pfam" id="PF17284">
    <property type="entry name" value="Spermine_synt_N"/>
    <property type="match status" value="1"/>
</dbReference>
<dbReference type="NCBIfam" id="TIGR00417">
    <property type="entry name" value="speE"/>
    <property type="match status" value="1"/>
</dbReference>
<dbReference type="RefSeq" id="WP_101536464.1">
    <property type="nucleotide sequence ID" value="NZ_MXAV01000003.1"/>
</dbReference>
<feature type="binding site" evidence="5">
    <location>
        <position position="34"/>
    </location>
    <ligand>
        <name>S-methyl-5'-thioadenosine</name>
        <dbReference type="ChEBI" id="CHEBI:17509"/>
    </ligand>
</feature>
<feature type="binding site" evidence="5">
    <location>
        <position position="109"/>
    </location>
    <ligand>
        <name>S-methyl-5'-thioadenosine</name>
        <dbReference type="ChEBI" id="CHEBI:17509"/>
    </ligand>
</feature>
<dbReference type="Gene3D" id="3.40.50.150">
    <property type="entry name" value="Vaccinia Virus protein VP39"/>
    <property type="match status" value="1"/>
</dbReference>
<dbReference type="InterPro" id="IPR030374">
    <property type="entry name" value="PABS"/>
</dbReference>
<dbReference type="CDD" id="cd02440">
    <property type="entry name" value="AdoMet_MTases"/>
    <property type="match status" value="1"/>
</dbReference>
<dbReference type="FunCoup" id="A0A2I1DQS8">
    <property type="interactions" value="405"/>
</dbReference>
<keyword evidence="4 5" id="KW-0620">Polyamine biosynthesis</keyword>
<dbReference type="HAMAP" id="MF_00198">
    <property type="entry name" value="Spermidine_synth"/>
    <property type="match status" value="1"/>
</dbReference>